<feature type="binding site" evidence="7">
    <location>
        <position position="189"/>
    </location>
    <ligand>
        <name>Zn(2+)</name>
        <dbReference type="ChEBI" id="CHEBI:29105"/>
        <note>catalytic</note>
    </ligand>
</feature>
<dbReference type="PANTHER" id="PTHR46986">
    <property type="entry name" value="ENDORIBONUCLEASE YBEY, CHLOROPLASTIC"/>
    <property type="match status" value="1"/>
</dbReference>
<dbReference type="GO" id="GO:0005737">
    <property type="term" value="C:cytoplasm"/>
    <property type="evidence" value="ECO:0007669"/>
    <property type="project" value="UniProtKB-SubCell"/>
</dbReference>
<reference evidence="8 9" key="1">
    <citation type="submission" date="2018-04" db="EMBL/GenBank/DDBJ databases">
        <title>Novel Campyloabacter and Helicobacter Species and Strains.</title>
        <authorList>
            <person name="Mannion A.J."/>
            <person name="Shen Z."/>
            <person name="Fox J.G."/>
        </authorList>
    </citation>
    <scope>NUCLEOTIDE SEQUENCE [LARGE SCALE GENOMIC DNA]</scope>
    <source>
        <strain evidence="8 9">MIT 97-5075</strain>
    </source>
</reference>
<dbReference type="OrthoDB" id="9807740at2"/>
<keyword evidence="2 7" id="KW-0540">Nuclease</keyword>
<evidence type="ECO:0000256" key="1">
    <source>
        <dbReference type="ARBA" id="ARBA00010875"/>
    </source>
</evidence>
<evidence type="ECO:0000256" key="5">
    <source>
        <dbReference type="ARBA" id="ARBA00022801"/>
    </source>
</evidence>
<comment type="similarity">
    <text evidence="1 7">Belongs to the endoribonuclease YbeY family.</text>
</comment>
<keyword evidence="4 7" id="KW-0255">Endonuclease</keyword>
<dbReference type="PANTHER" id="PTHR46986:SF1">
    <property type="entry name" value="ENDORIBONUCLEASE YBEY, CHLOROPLASTIC"/>
    <property type="match status" value="1"/>
</dbReference>
<dbReference type="InterPro" id="IPR002036">
    <property type="entry name" value="YbeY"/>
</dbReference>
<dbReference type="AlphaFoldDB" id="A0A3D8J8K8"/>
<proteinExistence type="inferred from homology"/>
<comment type="cofactor">
    <cofactor evidence="7">
        <name>Zn(2+)</name>
        <dbReference type="ChEBI" id="CHEBI:29105"/>
    </cofactor>
    <text evidence="7">Binds 1 zinc ion.</text>
</comment>
<protein>
    <recommendedName>
        <fullName evidence="7">Endoribonuclease YbeY</fullName>
        <ecNumber evidence="7">3.1.-.-</ecNumber>
    </recommendedName>
</protein>
<keyword evidence="7" id="KW-0690">Ribosome biogenesis</keyword>
<dbReference type="HAMAP" id="MF_00009">
    <property type="entry name" value="Endoribonucl_YbeY"/>
    <property type="match status" value="1"/>
</dbReference>
<keyword evidence="5 7" id="KW-0378">Hydrolase</keyword>
<dbReference type="GO" id="GO:0006364">
    <property type="term" value="P:rRNA processing"/>
    <property type="evidence" value="ECO:0007669"/>
    <property type="project" value="UniProtKB-UniRule"/>
</dbReference>
<dbReference type="GO" id="GO:0004521">
    <property type="term" value="F:RNA endonuclease activity"/>
    <property type="evidence" value="ECO:0007669"/>
    <property type="project" value="UniProtKB-UniRule"/>
</dbReference>
<keyword evidence="9" id="KW-1185">Reference proteome</keyword>
<evidence type="ECO:0000256" key="7">
    <source>
        <dbReference type="HAMAP-Rule" id="MF_00009"/>
    </source>
</evidence>
<dbReference type="Gene3D" id="3.40.390.30">
    <property type="entry name" value="Metalloproteases ('zincins'), catalytic domain"/>
    <property type="match status" value="1"/>
</dbReference>
<dbReference type="Proteomes" id="UP000256424">
    <property type="component" value="Unassembled WGS sequence"/>
</dbReference>
<dbReference type="InterPro" id="IPR020549">
    <property type="entry name" value="YbeY_CS"/>
</dbReference>
<dbReference type="NCBIfam" id="TIGR00043">
    <property type="entry name" value="rRNA maturation RNase YbeY"/>
    <property type="match status" value="1"/>
</dbReference>
<feature type="binding site" evidence="7">
    <location>
        <position position="179"/>
    </location>
    <ligand>
        <name>Zn(2+)</name>
        <dbReference type="ChEBI" id="CHEBI:29105"/>
        <note>catalytic</note>
    </ligand>
</feature>
<evidence type="ECO:0000256" key="4">
    <source>
        <dbReference type="ARBA" id="ARBA00022759"/>
    </source>
</evidence>
<keyword evidence="7" id="KW-0698">rRNA processing</keyword>
<evidence type="ECO:0000256" key="2">
    <source>
        <dbReference type="ARBA" id="ARBA00022722"/>
    </source>
</evidence>
<dbReference type="SUPFAM" id="SSF55486">
    <property type="entry name" value="Metalloproteases ('zincins'), catalytic domain"/>
    <property type="match status" value="1"/>
</dbReference>
<dbReference type="GO" id="GO:0008270">
    <property type="term" value="F:zinc ion binding"/>
    <property type="evidence" value="ECO:0007669"/>
    <property type="project" value="UniProtKB-UniRule"/>
</dbReference>
<organism evidence="8 9">
    <name type="scientific">Helicobacter aurati</name>
    <dbReference type="NCBI Taxonomy" id="137778"/>
    <lineage>
        <taxon>Bacteria</taxon>
        <taxon>Pseudomonadati</taxon>
        <taxon>Campylobacterota</taxon>
        <taxon>Epsilonproteobacteria</taxon>
        <taxon>Campylobacterales</taxon>
        <taxon>Helicobacteraceae</taxon>
        <taxon>Helicobacter</taxon>
    </lineage>
</organism>
<dbReference type="GO" id="GO:0004222">
    <property type="term" value="F:metalloendopeptidase activity"/>
    <property type="evidence" value="ECO:0007669"/>
    <property type="project" value="InterPro"/>
</dbReference>
<keyword evidence="7" id="KW-0963">Cytoplasm</keyword>
<name>A0A3D8J8K8_9HELI</name>
<gene>
    <name evidence="7 8" type="primary">ybeY</name>
    <name evidence="8" type="ORF">CQA66_01940</name>
</gene>
<keyword evidence="3 7" id="KW-0479">Metal-binding</keyword>
<evidence type="ECO:0000256" key="6">
    <source>
        <dbReference type="ARBA" id="ARBA00022833"/>
    </source>
</evidence>
<dbReference type="EC" id="3.1.-.-" evidence="7"/>
<dbReference type="InterPro" id="IPR023091">
    <property type="entry name" value="MetalPrtase_cat_dom_sf_prd"/>
</dbReference>
<evidence type="ECO:0000313" key="8">
    <source>
        <dbReference type="EMBL" id="RDU73446.1"/>
    </source>
</evidence>
<dbReference type="Pfam" id="PF02130">
    <property type="entry name" value="YbeY"/>
    <property type="match status" value="1"/>
</dbReference>
<comment type="subcellular location">
    <subcellularLocation>
        <location evidence="7">Cytoplasm</location>
    </subcellularLocation>
</comment>
<comment type="caution">
    <text evidence="8">The sequence shown here is derived from an EMBL/GenBank/DDBJ whole genome shotgun (WGS) entry which is preliminary data.</text>
</comment>
<accession>A0A3D8J8K8</accession>
<dbReference type="EMBL" id="NXLW01000002">
    <property type="protein sequence ID" value="RDU73446.1"/>
    <property type="molecule type" value="Genomic_DNA"/>
</dbReference>
<dbReference type="PROSITE" id="PS01306">
    <property type="entry name" value="UPF0054"/>
    <property type="match status" value="1"/>
</dbReference>
<keyword evidence="6 7" id="KW-0862">Zinc</keyword>
<evidence type="ECO:0000313" key="9">
    <source>
        <dbReference type="Proteomes" id="UP000256424"/>
    </source>
</evidence>
<comment type="function">
    <text evidence="7">Single strand-specific metallo-endoribonuclease involved in late-stage 70S ribosome quality control and in maturation of the 3' terminus of the 16S rRNA.</text>
</comment>
<evidence type="ECO:0000256" key="3">
    <source>
        <dbReference type="ARBA" id="ARBA00022723"/>
    </source>
</evidence>
<sequence>MQIDIVDSSGFLQSAKTLESWEEFQRNLQQIPYRIESSSRESTTYFVFLAKYIFVNFCNLIHSFCQDSVISTDKFIHSLFIELLFVDSADIRDINYEYLKKDYSTDVLSFPLQILPWNPYEFITADYDFVLCPVAIDGTAHSIPMQCLGSIIINTDEVLLQAKALKHNLYAELSILFIHAFLHLLGFDHERDRGEQRNFEKAIRESLNLPYGLIERNIMGETS</sequence>
<feature type="binding site" evidence="7">
    <location>
        <position position="183"/>
    </location>
    <ligand>
        <name>Zn(2+)</name>
        <dbReference type="ChEBI" id="CHEBI:29105"/>
        <note>catalytic</note>
    </ligand>
</feature>